<proteinExistence type="predicted"/>
<dbReference type="Gene3D" id="3.50.4.10">
    <property type="entry name" value="Hepatocyte Growth Factor"/>
    <property type="match status" value="2"/>
</dbReference>
<keyword evidence="2" id="KW-0378">Hydrolase</keyword>
<evidence type="ECO:0000313" key="9">
    <source>
        <dbReference type="Proteomes" id="UP000275652"/>
    </source>
</evidence>
<dbReference type="InterPro" id="IPR017853">
    <property type="entry name" value="GH"/>
</dbReference>
<dbReference type="InterPro" id="IPR004843">
    <property type="entry name" value="Calcineurin-like_PHP"/>
</dbReference>
<dbReference type="GO" id="GO:0005576">
    <property type="term" value="C:extracellular region"/>
    <property type="evidence" value="ECO:0007669"/>
    <property type="project" value="InterPro"/>
</dbReference>
<evidence type="ECO:0000313" key="8">
    <source>
        <dbReference type="EMBL" id="RLO14009.1"/>
    </source>
</evidence>
<dbReference type="InterPro" id="IPR003609">
    <property type="entry name" value="Pan_app"/>
</dbReference>
<comment type="caution">
    <text evidence="8">The sequence shown here is derived from an EMBL/GenBank/DDBJ whole genome shotgun (WGS) entry which is preliminary data.</text>
</comment>
<name>A0A9X8ECM8_APHAT</name>
<dbReference type="Pfam" id="PF14295">
    <property type="entry name" value="PAN_4"/>
    <property type="match status" value="2"/>
</dbReference>
<dbReference type="PROSITE" id="PS50948">
    <property type="entry name" value="PAN"/>
    <property type="match status" value="1"/>
</dbReference>
<dbReference type="InterPro" id="IPR029052">
    <property type="entry name" value="Metallo-depent_PP-like"/>
</dbReference>
<keyword evidence="6" id="KW-0472">Membrane</keyword>
<feature type="region of interest" description="Disordered" evidence="5">
    <location>
        <begin position="399"/>
        <end position="429"/>
    </location>
</feature>
<evidence type="ECO:0000256" key="3">
    <source>
        <dbReference type="ARBA" id="ARBA00023157"/>
    </source>
</evidence>
<dbReference type="SUPFAM" id="SSF56300">
    <property type="entry name" value="Metallo-dependent phosphatases"/>
    <property type="match status" value="1"/>
</dbReference>
<dbReference type="GO" id="GO:0006508">
    <property type="term" value="P:proteolysis"/>
    <property type="evidence" value="ECO:0007669"/>
    <property type="project" value="InterPro"/>
</dbReference>
<evidence type="ECO:0000256" key="6">
    <source>
        <dbReference type="SAM" id="Phobius"/>
    </source>
</evidence>
<feature type="domain" description="Apple" evidence="7">
    <location>
        <begin position="242"/>
        <end position="310"/>
    </location>
</feature>
<evidence type="ECO:0000256" key="5">
    <source>
        <dbReference type="SAM" id="MobiDB-lite"/>
    </source>
</evidence>
<dbReference type="SUPFAM" id="SSF51445">
    <property type="entry name" value="(Trans)glycosidases"/>
    <property type="match status" value="1"/>
</dbReference>
<dbReference type="PANTHER" id="PTHR10340">
    <property type="entry name" value="SPHINGOMYELIN PHOSPHODIESTERASE"/>
    <property type="match status" value="1"/>
</dbReference>
<keyword evidence="3" id="KW-1015">Disulfide bond</keyword>
<dbReference type="Pfam" id="PF00149">
    <property type="entry name" value="Metallophos"/>
    <property type="match status" value="1"/>
</dbReference>
<organism evidence="8 9">
    <name type="scientific">Aphanomyces astaci</name>
    <name type="common">Crayfish plague agent</name>
    <dbReference type="NCBI Taxonomy" id="112090"/>
    <lineage>
        <taxon>Eukaryota</taxon>
        <taxon>Sar</taxon>
        <taxon>Stramenopiles</taxon>
        <taxon>Oomycota</taxon>
        <taxon>Saprolegniomycetes</taxon>
        <taxon>Saprolegniales</taxon>
        <taxon>Verrucalvaceae</taxon>
        <taxon>Aphanomyces</taxon>
    </lineage>
</organism>
<protein>
    <recommendedName>
        <fullName evidence="7">Apple domain-containing protein</fullName>
    </recommendedName>
</protein>
<dbReference type="CDD" id="cd01100">
    <property type="entry name" value="APPLE_Factor_XI_like"/>
    <property type="match status" value="2"/>
</dbReference>
<evidence type="ECO:0000256" key="1">
    <source>
        <dbReference type="ARBA" id="ARBA00022737"/>
    </source>
</evidence>
<dbReference type="Proteomes" id="UP000275652">
    <property type="component" value="Unassembled WGS sequence"/>
</dbReference>
<keyword evidence="4" id="KW-0325">Glycoprotein</keyword>
<dbReference type="Gene3D" id="3.60.21.10">
    <property type="match status" value="1"/>
</dbReference>
<accession>A0A9X8ECM8</accession>
<keyword evidence="6" id="KW-0812">Transmembrane</keyword>
<keyword evidence="1" id="KW-0677">Repeat</keyword>
<dbReference type="InterPro" id="IPR000177">
    <property type="entry name" value="Apple"/>
</dbReference>
<feature type="transmembrane region" description="Helical" evidence="6">
    <location>
        <begin position="887"/>
        <end position="908"/>
    </location>
</feature>
<dbReference type="EMBL" id="QUTI01000876">
    <property type="protein sequence ID" value="RLO14009.1"/>
    <property type="molecule type" value="Genomic_DNA"/>
</dbReference>
<gene>
    <name evidence="8" type="ORF">DYB28_000259</name>
</gene>
<sequence length="928" mass="102463">MCVCYSPFHLAEYPLHGYESPDLLPAGMDADFKLMAQLGYTTVRTYYSNYYGYDIAPIAAKYGIRLYLGVYMTTESWYESQVTSAVNAAVNYPNTVQAILIGNENVAPYGTFTVEDIVTQMNFTRNRIFNQTNRTFPVDTCYLKSAVGTKVNLTGRRAASISATPISCSTFENDVDYSGNDIGATKQVSANLCCSDCQAVAGCQLFVWRDGTCWLKRAKGASVRVLGATAGFLPSSMSVESCGVLEPNTDYVGNDIASVAGATTSDCCQACQSERTCNAYSQSQGKCYLKSGRSTVSTVSGVTSARVNKCSTVEVGVDYVGNDLAIDAMLHVDLNDDLAEFIDVTFASGDNVVVVVVGQRDVANDARLQTTLAELPQQVLFRRQQSMVTIEEDVELHSINRPSLGSTSERDRRKQSMVQSNSVDDKTLDNKGLEDEEYYERIVTSISTQPLEHFMASLDDECAESVADSDVSSDVSYSPPKSTIMRGIGGAVTAGLAAWSAQAKTILHISDVHLNLTLDEMNYGFDSSPRLLESALSYARSVLHDPDLLLYTGDAVAHIDHNESVLAKTVQTGFSMVQEYFHVKNVTAILGNADFHDYEFYVTDPEKGGTNPTIGMVDAPWKQALSPSHFEAFDSRGYLWYQIEPKLVVISLNTVPYSVKHKPDTKYLDDPFNQFEWLRRTLVEVQTNGSYAYIVGHIPPIIDSYGGESQWELKYMLTYQAIVEAFPDIIKAQAGVPLFASGAISPLFGNSPSFTVLFSYNADTFDVEDYAVYATNFSTSGDSNALEWTKIFSAKAAYGLPSLSSESLRALTHRMKADDELLHEYYRHSKADSTRLPPCTTSACLDKVLCTQTWFSTVLQYRECLDERSAERIGIPHWFHPFPRISWMWSLVLWAAVIVVVAVVVGVVHRALKRSSYQTIPGPKEFEP</sequence>
<dbReference type="PANTHER" id="PTHR10340:SF57">
    <property type="entry name" value="METALLOPHOS DOMAIN-CONTAINING PROTEIN"/>
    <property type="match status" value="1"/>
</dbReference>
<evidence type="ECO:0000256" key="2">
    <source>
        <dbReference type="ARBA" id="ARBA00022801"/>
    </source>
</evidence>
<keyword evidence="6" id="KW-1133">Transmembrane helix</keyword>
<evidence type="ECO:0000256" key="4">
    <source>
        <dbReference type="ARBA" id="ARBA00023180"/>
    </source>
</evidence>
<dbReference type="SMART" id="SM00223">
    <property type="entry name" value="APPLE"/>
    <property type="match status" value="2"/>
</dbReference>
<dbReference type="AlphaFoldDB" id="A0A9X8ECM8"/>
<reference evidence="8 9" key="1">
    <citation type="journal article" date="2018" name="J. Invertebr. Pathol.">
        <title>New genotyping method for the causative agent of crayfish plague (Aphanomyces astaci) based on whole genome data.</title>
        <authorList>
            <person name="Minardi D."/>
            <person name="Studholme D.J."/>
            <person name="van der Giezen M."/>
            <person name="Pretto T."/>
            <person name="Oidtmann B."/>
        </authorList>
    </citation>
    <scope>NUCLEOTIDE SEQUENCE [LARGE SCALE GENOMIC DNA]</scope>
    <source>
        <strain evidence="8 9">KB13</strain>
    </source>
</reference>
<evidence type="ECO:0000259" key="7">
    <source>
        <dbReference type="PROSITE" id="PS50948"/>
    </source>
</evidence>
<dbReference type="GO" id="GO:0016787">
    <property type="term" value="F:hydrolase activity"/>
    <property type="evidence" value="ECO:0007669"/>
    <property type="project" value="UniProtKB-KW"/>
</dbReference>